<evidence type="ECO:0000313" key="5">
    <source>
        <dbReference type="Proteomes" id="UP001495147"/>
    </source>
</evidence>
<evidence type="ECO:0000256" key="1">
    <source>
        <dbReference type="ARBA" id="ARBA00023125"/>
    </source>
</evidence>
<dbReference type="EMBL" id="JBDPZD010000001">
    <property type="protein sequence ID" value="MEO3689855.1"/>
    <property type="molecule type" value="Genomic_DNA"/>
</dbReference>
<keyword evidence="1" id="KW-0238">DNA-binding</keyword>
<organism evidence="4 5">
    <name type="scientific">Roseateles paludis</name>
    <dbReference type="NCBI Taxonomy" id="3145238"/>
    <lineage>
        <taxon>Bacteria</taxon>
        <taxon>Pseudomonadati</taxon>
        <taxon>Pseudomonadota</taxon>
        <taxon>Betaproteobacteria</taxon>
        <taxon>Burkholderiales</taxon>
        <taxon>Sphaerotilaceae</taxon>
        <taxon>Roseateles</taxon>
    </lineage>
</organism>
<dbReference type="CDD" id="cd04784">
    <property type="entry name" value="HTH_CadR-PbrR"/>
    <property type="match status" value="1"/>
</dbReference>
<dbReference type="Proteomes" id="UP001495147">
    <property type="component" value="Unassembled WGS sequence"/>
</dbReference>
<dbReference type="InterPro" id="IPR009061">
    <property type="entry name" value="DNA-bd_dom_put_sf"/>
</dbReference>
<dbReference type="SUPFAM" id="SSF46955">
    <property type="entry name" value="Putative DNA-binding domain"/>
    <property type="match status" value="1"/>
</dbReference>
<dbReference type="RefSeq" id="WP_347702696.1">
    <property type="nucleotide sequence ID" value="NZ_JBDPZD010000001.1"/>
</dbReference>
<proteinExistence type="predicted"/>
<feature type="domain" description="HTH merR-type" evidence="3">
    <location>
        <begin position="1"/>
        <end position="69"/>
    </location>
</feature>
<dbReference type="Pfam" id="PF13411">
    <property type="entry name" value="MerR_1"/>
    <property type="match status" value="1"/>
</dbReference>
<dbReference type="PROSITE" id="PS50937">
    <property type="entry name" value="HTH_MERR_2"/>
    <property type="match status" value="1"/>
</dbReference>
<keyword evidence="5" id="KW-1185">Reference proteome</keyword>
<dbReference type="PANTHER" id="PTHR30204">
    <property type="entry name" value="REDOX-CYCLING DRUG-SENSING TRANSCRIPTIONAL ACTIVATOR SOXR"/>
    <property type="match status" value="1"/>
</dbReference>
<sequence>MKIGELARATDTPTETIRFYEREGLLPAPPRTASNYRRYGESEVRRLSLIRRCRALDMSLAEVRALLSLSDAPTKAGHEADALLDAHIGHVEARLRELKQLLAELTDLRQHCRSAAPAADCGVLAELLTPEAPPAASVRGTVRPIGRVTKHVPGSD</sequence>
<dbReference type="PANTHER" id="PTHR30204:SF92">
    <property type="entry name" value="HTH-TYPE TRANSCRIPTIONAL REGULATOR ZNTR"/>
    <property type="match status" value="1"/>
</dbReference>
<reference evidence="4 5" key="1">
    <citation type="submission" date="2024-05" db="EMBL/GenBank/DDBJ databases">
        <title>Roseateles sp. DJS-2-20 16S ribosomal RNA gene Genome sequencing and assembly.</title>
        <authorList>
            <person name="Woo H."/>
        </authorList>
    </citation>
    <scope>NUCLEOTIDE SEQUENCE [LARGE SCALE GENOMIC DNA]</scope>
    <source>
        <strain evidence="4 5">DJS-2-20</strain>
    </source>
</reference>
<comment type="caution">
    <text evidence="4">The sequence shown here is derived from an EMBL/GenBank/DDBJ whole genome shotgun (WGS) entry which is preliminary data.</text>
</comment>
<accession>A0ABV0FVB3</accession>
<dbReference type="SMART" id="SM00422">
    <property type="entry name" value="HTH_MERR"/>
    <property type="match status" value="1"/>
</dbReference>
<dbReference type="InterPro" id="IPR000551">
    <property type="entry name" value="MerR-type_HTH_dom"/>
</dbReference>
<dbReference type="InterPro" id="IPR047057">
    <property type="entry name" value="MerR_fam"/>
</dbReference>
<dbReference type="PRINTS" id="PR00040">
    <property type="entry name" value="HTHMERR"/>
</dbReference>
<evidence type="ECO:0000256" key="2">
    <source>
        <dbReference type="SAM" id="Coils"/>
    </source>
</evidence>
<evidence type="ECO:0000313" key="4">
    <source>
        <dbReference type="EMBL" id="MEO3689855.1"/>
    </source>
</evidence>
<feature type="coiled-coil region" evidence="2">
    <location>
        <begin position="88"/>
        <end position="115"/>
    </location>
</feature>
<protein>
    <submittedName>
        <fullName evidence="4">Cd(II)/Pb(II)-responsive transcriptional regulator</fullName>
    </submittedName>
</protein>
<keyword evidence="2" id="KW-0175">Coiled coil</keyword>
<gene>
    <name evidence="4" type="ORF">ABDJ85_00140</name>
</gene>
<evidence type="ECO:0000259" key="3">
    <source>
        <dbReference type="PROSITE" id="PS50937"/>
    </source>
</evidence>
<name>A0ABV0FVB3_9BURK</name>
<dbReference type="Gene3D" id="1.10.1660.10">
    <property type="match status" value="1"/>
</dbReference>
<dbReference type="InterPro" id="IPR011791">
    <property type="entry name" value="CadR-PbrR"/>
</dbReference>